<gene>
    <name evidence="2" type="ORF">COO91_07270</name>
</gene>
<dbReference type="Proteomes" id="UP000232003">
    <property type="component" value="Chromosome"/>
</dbReference>
<dbReference type="EMBL" id="CP024785">
    <property type="protein sequence ID" value="AUB41225.1"/>
    <property type="molecule type" value="Genomic_DNA"/>
</dbReference>
<name>A0A2K8T2I1_9NOSO</name>
<protein>
    <submittedName>
        <fullName evidence="2">Glycine/D-amino acid oxidase</fullName>
    </submittedName>
</protein>
<dbReference type="AlphaFoldDB" id="A0A2K8T2I1"/>
<feature type="region of interest" description="Disordered" evidence="1">
    <location>
        <begin position="1"/>
        <end position="25"/>
    </location>
</feature>
<accession>A0A2K8T2I1</accession>
<sequence length="74" mass="7934">MRVGSREQGAGSREQGAGGNYSPLHPSLCPGASSPYFDNAQAQYKCPMPNTPCPMPHSQLLNSVLTNGERAKWT</sequence>
<organism evidence="2 3">
    <name type="scientific">Nostoc flagelliforme CCNUN1</name>
    <dbReference type="NCBI Taxonomy" id="2038116"/>
    <lineage>
        <taxon>Bacteria</taxon>
        <taxon>Bacillati</taxon>
        <taxon>Cyanobacteriota</taxon>
        <taxon>Cyanophyceae</taxon>
        <taxon>Nostocales</taxon>
        <taxon>Nostocaceae</taxon>
        <taxon>Nostoc</taxon>
    </lineage>
</organism>
<proteinExistence type="predicted"/>
<dbReference type="KEGG" id="nfl:COO91_07270"/>
<evidence type="ECO:0000256" key="1">
    <source>
        <dbReference type="SAM" id="MobiDB-lite"/>
    </source>
</evidence>
<keyword evidence="3" id="KW-1185">Reference proteome</keyword>
<evidence type="ECO:0000313" key="3">
    <source>
        <dbReference type="Proteomes" id="UP000232003"/>
    </source>
</evidence>
<reference evidence="2 3" key="1">
    <citation type="submission" date="2017-11" db="EMBL/GenBank/DDBJ databases">
        <title>Complete genome of a free-living desiccation-tolerant cyanobacterium and its photosynthetic adaptation to extreme terrestrial habitat.</title>
        <authorList>
            <person name="Shang J."/>
        </authorList>
    </citation>
    <scope>NUCLEOTIDE SEQUENCE [LARGE SCALE GENOMIC DNA]</scope>
    <source>
        <strain evidence="2 3">CCNUN1</strain>
    </source>
</reference>
<evidence type="ECO:0000313" key="2">
    <source>
        <dbReference type="EMBL" id="AUB41225.1"/>
    </source>
</evidence>